<evidence type="ECO:0000256" key="1">
    <source>
        <dbReference type="SAM" id="MobiDB-lite"/>
    </source>
</evidence>
<dbReference type="Gene3D" id="3.30.565.10">
    <property type="entry name" value="Histidine kinase-like ATPase, C-terminal domain"/>
    <property type="match status" value="1"/>
</dbReference>
<accession>A0A7W0BV09</accession>
<reference evidence="2 3" key="1">
    <citation type="submission" date="2020-07" db="EMBL/GenBank/DDBJ databases">
        <title>Genomic Encyclopedia of Type Strains, Phase IV (KMG-IV): sequencing the most valuable type-strain genomes for metagenomic binning, comparative biology and taxonomic classification.</title>
        <authorList>
            <person name="Goeker M."/>
        </authorList>
    </citation>
    <scope>NUCLEOTIDE SEQUENCE [LARGE SCALE GENOMIC DNA]</scope>
    <source>
        <strain evidence="2 3">DSM 25220</strain>
    </source>
</reference>
<gene>
    <name evidence="2" type="ORF">HNQ85_001300</name>
</gene>
<evidence type="ECO:0000313" key="2">
    <source>
        <dbReference type="EMBL" id="MBA2871030.1"/>
    </source>
</evidence>
<keyword evidence="3" id="KW-1185">Reference proteome</keyword>
<dbReference type="EMBL" id="JACDUU010000002">
    <property type="protein sequence ID" value="MBA2871030.1"/>
    <property type="molecule type" value="Genomic_DNA"/>
</dbReference>
<dbReference type="InterPro" id="IPR036890">
    <property type="entry name" value="HATPase_C_sf"/>
</dbReference>
<evidence type="ECO:0000313" key="3">
    <source>
        <dbReference type="Proteomes" id="UP000580891"/>
    </source>
</evidence>
<sequence>MERENLFEKWLNAISVSHVLDLITEIQKVRDIAWRPVGDRETNLATINLGSDPAAGVIERVTNALDSILERKWIELGKPNDIDNPRQAVEEWFGIESGRLANINPRSKEIKSIAEKVVLTLLDSGDRNRPTLDVRDFGTGIKSSEFKNTILSLNASRKLNKRFLAGAFGQGGSTALSYSEFTIIISKSMFEPQEVAATVVRFNQGDLRNDKYGLYEYLVDQVTGDPITFILPDNVFEVGTLVRHVAMDLKKYNSGATNLTGSLWYLTHHYLFDPVLPFTIEDRRESTSYHDKYGVVGRTIFGNNKRLVNGEHVEYQRSAIQTFKNGKVKISWWVLSNKGDNASTRIKLYTLPSKPIIITFNGQKQGELTNTIIKNDLKLPYLDKYLIVQVDCDNLDNESRRQLFTTTRESLRETSIMDELKQLVFECLAGDENLIEINNARKARYFKSASNHTIENIRKRLADRLKTYVKSSSGGKIPRVTPPDTKKIREPRPIIPVSYPPTLLEITNKNPRMVYAGKSFYLNFRTNADPSYFESDEYFTAIIDPNFGVFKGITTLKDGYGIAYFEVNESCQIGDQTEVTLELRPKNAKTLSSSINVIVRDLPKVDDYPQGDLAITTNINPIWVNEGDEYWIDNNWDENSVAKVEQQEDSIDVYVSGGNKHLNMLISRARRKDEQLVSVIRDMYLEHICFHALLIQAKEVPKDIFSITDEEHEPDKLFEEELARVCETICGMINQIYELLLVEVAATKE</sequence>
<feature type="region of interest" description="Disordered" evidence="1">
    <location>
        <begin position="473"/>
        <end position="492"/>
    </location>
</feature>
<name>A0A7W0BV09_9BACL</name>
<dbReference type="Proteomes" id="UP000580891">
    <property type="component" value="Unassembled WGS sequence"/>
</dbReference>
<proteinExistence type="predicted"/>
<organism evidence="2 3">
    <name type="scientific">[Anoxybacillus] calidus</name>
    <dbReference type="NCBI Taxonomy" id="575178"/>
    <lineage>
        <taxon>Bacteria</taxon>
        <taxon>Bacillati</taxon>
        <taxon>Bacillota</taxon>
        <taxon>Bacilli</taxon>
        <taxon>Bacillales</taxon>
        <taxon>Anoxybacillaceae</taxon>
        <taxon>Paranoxybacillus</taxon>
    </lineage>
</organism>
<dbReference type="AlphaFoldDB" id="A0A7W0BV09"/>
<comment type="caution">
    <text evidence="2">The sequence shown here is derived from an EMBL/GenBank/DDBJ whole genome shotgun (WGS) entry which is preliminary data.</text>
</comment>
<dbReference type="SUPFAM" id="SSF55874">
    <property type="entry name" value="ATPase domain of HSP90 chaperone/DNA topoisomerase II/histidine kinase"/>
    <property type="match status" value="1"/>
</dbReference>
<dbReference type="RefSeq" id="WP_181536896.1">
    <property type="nucleotide sequence ID" value="NZ_JACDUU010000002.1"/>
</dbReference>
<protein>
    <submittedName>
        <fullName evidence="2">Uncharacterized protein</fullName>
    </submittedName>
</protein>